<dbReference type="Pfam" id="PF00496">
    <property type="entry name" value="SBP_bac_5"/>
    <property type="match status" value="1"/>
</dbReference>
<dbReference type="PIRSF" id="PIRSF002741">
    <property type="entry name" value="MppA"/>
    <property type="match status" value="1"/>
</dbReference>
<organism evidence="2 3">
    <name type="scientific">Pseudothermotoga hypogea DSM 11164 = NBRC 106472</name>
    <dbReference type="NCBI Taxonomy" id="1123384"/>
    <lineage>
        <taxon>Bacteria</taxon>
        <taxon>Thermotogati</taxon>
        <taxon>Thermotogota</taxon>
        <taxon>Thermotogae</taxon>
        <taxon>Thermotogales</taxon>
        <taxon>Thermotogaceae</taxon>
        <taxon>Pseudothermotoga</taxon>
    </lineage>
</organism>
<dbReference type="AlphaFoldDB" id="A0A0X1KPK3"/>
<gene>
    <name evidence="2" type="ORF">AJ81_02275</name>
</gene>
<dbReference type="Proteomes" id="UP000077469">
    <property type="component" value="Chromosome"/>
</dbReference>
<feature type="domain" description="Solute-binding protein family 5" evidence="1">
    <location>
        <begin position="70"/>
        <end position="435"/>
    </location>
</feature>
<keyword evidence="3" id="KW-1185">Reference proteome</keyword>
<dbReference type="GO" id="GO:0043190">
    <property type="term" value="C:ATP-binding cassette (ABC) transporter complex"/>
    <property type="evidence" value="ECO:0007669"/>
    <property type="project" value="InterPro"/>
</dbReference>
<dbReference type="PATRIC" id="fig|1123384.7.peg.451"/>
<reference evidence="2 3" key="1">
    <citation type="submission" date="2014-01" db="EMBL/GenBank/DDBJ databases">
        <title>Genome sequencing of Thermotog hypogea.</title>
        <authorList>
            <person name="Zhang X."/>
            <person name="Alvare G."/>
            <person name="Fristensky B."/>
            <person name="Chen L."/>
            <person name="Suen T."/>
            <person name="Chen Q."/>
            <person name="Ma K."/>
        </authorList>
    </citation>
    <scope>NUCLEOTIDE SEQUENCE [LARGE SCALE GENOMIC DNA]</scope>
    <source>
        <strain evidence="2 3">DSM 11164</strain>
    </source>
</reference>
<accession>A0A0X1KPK3</accession>
<proteinExistence type="predicted"/>
<dbReference type="GO" id="GO:0042597">
    <property type="term" value="C:periplasmic space"/>
    <property type="evidence" value="ECO:0007669"/>
    <property type="project" value="UniProtKB-ARBA"/>
</dbReference>
<dbReference type="Gene3D" id="3.10.105.10">
    <property type="entry name" value="Dipeptide-binding Protein, Domain 3"/>
    <property type="match status" value="1"/>
</dbReference>
<dbReference type="PaxDb" id="1123384-AJ81_02275"/>
<dbReference type="CDD" id="cd08512">
    <property type="entry name" value="PBP2_NikA_DppA_OppA_like_7"/>
    <property type="match status" value="1"/>
</dbReference>
<dbReference type="InterPro" id="IPR000914">
    <property type="entry name" value="SBP_5_dom"/>
</dbReference>
<dbReference type="STRING" id="1123384.AJ81_02275"/>
<protein>
    <submittedName>
        <fullName evidence="2">ABC transporter substrate-binding protein</fullName>
    </submittedName>
</protein>
<dbReference type="OrthoDB" id="39920at2"/>
<evidence type="ECO:0000313" key="2">
    <source>
        <dbReference type="EMBL" id="AJC73227.1"/>
    </source>
</evidence>
<dbReference type="SUPFAM" id="SSF53850">
    <property type="entry name" value="Periplasmic binding protein-like II"/>
    <property type="match status" value="1"/>
</dbReference>
<name>A0A0X1KPK3_9THEM</name>
<dbReference type="Gene3D" id="3.90.76.10">
    <property type="entry name" value="Dipeptide-binding Protein, Domain 1"/>
    <property type="match status" value="1"/>
</dbReference>
<dbReference type="Gene3D" id="3.40.190.10">
    <property type="entry name" value="Periplasmic binding protein-like II"/>
    <property type="match status" value="1"/>
</dbReference>
<dbReference type="KEGG" id="phy:AJ81_02275"/>
<dbReference type="RefSeq" id="WP_031503693.1">
    <property type="nucleotide sequence ID" value="NC_022795.1"/>
</dbReference>
<evidence type="ECO:0000313" key="3">
    <source>
        <dbReference type="Proteomes" id="UP000077469"/>
    </source>
</evidence>
<dbReference type="EMBL" id="CP007141">
    <property type="protein sequence ID" value="AJC73227.1"/>
    <property type="molecule type" value="Genomic_DNA"/>
</dbReference>
<dbReference type="GO" id="GO:0015833">
    <property type="term" value="P:peptide transport"/>
    <property type="evidence" value="ECO:0007669"/>
    <property type="project" value="TreeGrafter"/>
</dbReference>
<dbReference type="PANTHER" id="PTHR30290">
    <property type="entry name" value="PERIPLASMIC BINDING COMPONENT OF ABC TRANSPORTER"/>
    <property type="match status" value="1"/>
</dbReference>
<dbReference type="PANTHER" id="PTHR30290:SF34">
    <property type="entry name" value="ABC TRANSPORTER, PERIPLASMIC OLIGO-PEPTIDE BINDING PROTEIN, PUTATIVE-RELATED"/>
    <property type="match status" value="1"/>
</dbReference>
<dbReference type="InterPro" id="IPR030678">
    <property type="entry name" value="Peptide/Ni-bd"/>
</dbReference>
<sequence length="524" mass="59171">MKKYLLLTLVLFVLVVGYAKTPKDTLVIAGNTGIFTTLDPAACYEGFAIQIVRAAYAGLTKLQVVDGVITPVPDLAERWEVSPDGTIWTFYLRDGLMFSNGDPLTAEDVVFSFKRVLTIRKSPAWLFEMLGLTAENMNETIVAVDGRTVVLKTKPMAPNILLSVIAPPWGGIVNKKVVLANEIDGDLGESYLQDKSVDAGAGPYVILGWKRNEVVTMTANPRYWAGSVRIKNIVIRDVPEESTQFLLVQKGDVDVAWNITTEQAAQLRDNPLPNVRLVTTLSQTSEYLGMNAGWGPLADERVRLAIKYAIDYDAIINNVMRGFAVLNQNFVPIGYFGYVEMNPYKRDLEKAKQLLAEAGYLDGFEVELLIAPYDFRKNEAVVIQSNLADINIKVNITIMPASEMYAKYRRQGHQLVLAGWPPDYPDVDNLAKAFANYRVKQLAWRNMWYDDYAADLAEKAGIEQDPEKRAQLYKELQEYWIYKSPFVMLYQTINFWAVSKDVLHFEEACQGYPMIFDFIKIEKQ</sequence>
<dbReference type="InterPro" id="IPR039424">
    <property type="entry name" value="SBP_5"/>
</dbReference>
<dbReference type="GO" id="GO:1904680">
    <property type="term" value="F:peptide transmembrane transporter activity"/>
    <property type="evidence" value="ECO:0007669"/>
    <property type="project" value="TreeGrafter"/>
</dbReference>
<evidence type="ECO:0000259" key="1">
    <source>
        <dbReference type="Pfam" id="PF00496"/>
    </source>
</evidence>